<proteinExistence type="predicted"/>
<dbReference type="SUPFAM" id="SSF56112">
    <property type="entry name" value="Protein kinase-like (PK-like)"/>
    <property type="match status" value="1"/>
</dbReference>
<comment type="caution">
    <text evidence="1">The sequence shown here is derived from an EMBL/GenBank/DDBJ whole genome shotgun (WGS) entry which is preliminary data.</text>
</comment>
<dbReference type="InterPro" id="IPR011009">
    <property type="entry name" value="Kinase-like_dom_sf"/>
</dbReference>
<evidence type="ECO:0000313" key="2">
    <source>
        <dbReference type="Proteomes" id="UP001295740"/>
    </source>
</evidence>
<protein>
    <submittedName>
        <fullName evidence="1">Uu.00g138620.m01.CDS01</fullName>
    </submittedName>
</protein>
<organism evidence="1 2">
    <name type="scientific">Anthostomella pinea</name>
    <dbReference type="NCBI Taxonomy" id="933095"/>
    <lineage>
        <taxon>Eukaryota</taxon>
        <taxon>Fungi</taxon>
        <taxon>Dikarya</taxon>
        <taxon>Ascomycota</taxon>
        <taxon>Pezizomycotina</taxon>
        <taxon>Sordariomycetes</taxon>
        <taxon>Xylariomycetidae</taxon>
        <taxon>Xylariales</taxon>
        <taxon>Xylariaceae</taxon>
        <taxon>Anthostomella</taxon>
    </lineage>
</organism>
<sequence>MSADEARWVFEPGYASDIWALACSLVALRIGCPFFGDKDPSYIWSLDMTLGPLPHPYRGAFLEHLRKAREEEGEEVLANWGDHVRDDGTLMYVRPPSGYYQELKYERFLAERTEFSQPILARLAMKQEFHPYPHRPNAKPVTFNVLDEEVKQLGELLQRIFKYDSKERFTIDDVLNHQWFKDLSLSTEKQTPSVI</sequence>
<reference evidence="1" key="1">
    <citation type="submission" date="2023-10" db="EMBL/GenBank/DDBJ databases">
        <authorList>
            <person name="Hackl T."/>
        </authorList>
    </citation>
    <scope>NUCLEOTIDE SEQUENCE</scope>
</reference>
<accession>A0AAI8YIT4</accession>
<dbReference type="Proteomes" id="UP001295740">
    <property type="component" value="Unassembled WGS sequence"/>
</dbReference>
<gene>
    <name evidence="1" type="ORF">KHLLAP_LOCUS9304</name>
</gene>
<dbReference type="AlphaFoldDB" id="A0AAI8YIT4"/>
<evidence type="ECO:0000313" key="1">
    <source>
        <dbReference type="EMBL" id="CAJ2508836.1"/>
    </source>
</evidence>
<keyword evidence="2" id="KW-1185">Reference proteome</keyword>
<dbReference type="Gene3D" id="1.10.510.10">
    <property type="entry name" value="Transferase(Phosphotransferase) domain 1"/>
    <property type="match status" value="1"/>
</dbReference>
<dbReference type="EMBL" id="CAUWAG010000012">
    <property type="protein sequence ID" value="CAJ2508836.1"/>
    <property type="molecule type" value="Genomic_DNA"/>
</dbReference>
<name>A0AAI8YIT4_9PEZI</name>